<reference evidence="1 2" key="1">
    <citation type="submission" date="2014-04" db="EMBL/GenBank/DDBJ databases">
        <authorList>
            <consortium name="DOE Joint Genome Institute"/>
            <person name="Kuo A."/>
            <person name="Ruytinx J."/>
            <person name="Rineau F."/>
            <person name="Colpaert J."/>
            <person name="Kohler A."/>
            <person name="Nagy L.G."/>
            <person name="Floudas D."/>
            <person name="Copeland A."/>
            <person name="Barry K.W."/>
            <person name="Cichocki N."/>
            <person name="Veneault-Fourrey C."/>
            <person name="LaButti K."/>
            <person name="Lindquist E.A."/>
            <person name="Lipzen A."/>
            <person name="Lundell T."/>
            <person name="Morin E."/>
            <person name="Murat C."/>
            <person name="Sun H."/>
            <person name="Tunlid A."/>
            <person name="Henrissat B."/>
            <person name="Grigoriev I.V."/>
            <person name="Hibbett D.S."/>
            <person name="Martin F."/>
            <person name="Nordberg H.P."/>
            <person name="Cantor M.N."/>
            <person name="Hua S.X."/>
        </authorList>
    </citation>
    <scope>NUCLEOTIDE SEQUENCE [LARGE SCALE GENOMIC DNA]</scope>
    <source>
        <strain evidence="1 2">UH-Slu-Lm8-n1</strain>
    </source>
</reference>
<dbReference type="AlphaFoldDB" id="A0A0D0BHG2"/>
<sequence length="114" mass="13265">MPSTNFFPSSPSVPPCTRLSNSSLIAYPIFLSSEKYFQIHMSLSILLLALSRPHRCKPRLRCFKLVNQLTKHRTLRVKLPHGRQRLYTHVNHNIIQNNKTKTHNVPESESSFHF</sequence>
<keyword evidence="2" id="KW-1185">Reference proteome</keyword>
<dbReference type="HOGENOM" id="CLU_2122694_0_0_1"/>
<proteinExistence type="predicted"/>
<accession>A0A0D0BHG2</accession>
<organism evidence="1 2">
    <name type="scientific">Suillus luteus UH-Slu-Lm8-n1</name>
    <dbReference type="NCBI Taxonomy" id="930992"/>
    <lineage>
        <taxon>Eukaryota</taxon>
        <taxon>Fungi</taxon>
        <taxon>Dikarya</taxon>
        <taxon>Basidiomycota</taxon>
        <taxon>Agaricomycotina</taxon>
        <taxon>Agaricomycetes</taxon>
        <taxon>Agaricomycetidae</taxon>
        <taxon>Boletales</taxon>
        <taxon>Suillineae</taxon>
        <taxon>Suillaceae</taxon>
        <taxon>Suillus</taxon>
    </lineage>
</organism>
<evidence type="ECO:0000313" key="2">
    <source>
        <dbReference type="Proteomes" id="UP000054485"/>
    </source>
</evidence>
<dbReference type="Proteomes" id="UP000054485">
    <property type="component" value="Unassembled WGS sequence"/>
</dbReference>
<protein>
    <submittedName>
        <fullName evidence="1">Uncharacterized protein</fullName>
    </submittedName>
</protein>
<evidence type="ECO:0000313" key="1">
    <source>
        <dbReference type="EMBL" id="KIK49044.1"/>
    </source>
</evidence>
<reference evidence="2" key="2">
    <citation type="submission" date="2015-01" db="EMBL/GenBank/DDBJ databases">
        <title>Evolutionary Origins and Diversification of the Mycorrhizal Mutualists.</title>
        <authorList>
            <consortium name="DOE Joint Genome Institute"/>
            <consortium name="Mycorrhizal Genomics Consortium"/>
            <person name="Kohler A."/>
            <person name="Kuo A."/>
            <person name="Nagy L.G."/>
            <person name="Floudas D."/>
            <person name="Copeland A."/>
            <person name="Barry K.W."/>
            <person name="Cichocki N."/>
            <person name="Veneault-Fourrey C."/>
            <person name="LaButti K."/>
            <person name="Lindquist E.A."/>
            <person name="Lipzen A."/>
            <person name="Lundell T."/>
            <person name="Morin E."/>
            <person name="Murat C."/>
            <person name="Riley R."/>
            <person name="Ohm R."/>
            <person name="Sun H."/>
            <person name="Tunlid A."/>
            <person name="Henrissat B."/>
            <person name="Grigoriev I.V."/>
            <person name="Hibbett D.S."/>
            <person name="Martin F."/>
        </authorList>
    </citation>
    <scope>NUCLEOTIDE SEQUENCE [LARGE SCALE GENOMIC DNA]</scope>
    <source>
        <strain evidence="2">UH-Slu-Lm8-n1</strain>
    </source>
</reference>
<dbReference type="EMBL" id="KN835134">
    <property type="protein sequence ID" value="KIK49044.1"/>
    <property type="molecule type" value="Genomic_DNA"/>
</dbReference>
<name>A0A0D0BHG2_9AGAM</name>
<dbReference type="InParanoid" id="A0A0D0BHG2"/>
<gene>
    <name evidence="1" type="ORF">CY34DRAFT_431769</name>
</gene>